<gene>
    <name evidence="4" type="ORF">PCOR1329_LOCUS77702</name>
</gene>
<feature type="compositionally biased region" description="Low complexity" evidence="2">
    <location>
        <begin position="131"/>
        <end position="145"/>
    </location>
</feature>
<dbReference type="PROSITE" id="PS00018">
    <property type="entry name" value="EF_HAND_1"/>
    <property type="match status" value="2"/>
</dbReference>
<dbReference type="SMART" id="SM00054">
    <property type="entry name" value="EFh"/>
    <property type="match status" value="2"/>
</dbReference>
<feature type="domain" description="EF-hand" evidence="3">
    <location>
        <begin position="28"/>
        <end position="63"/>
    </location>
</feature>
<protein>
    <recommendedName>
        <fullName evidence="3">EF-hand domain-containing protein</fullName>
    </recommendedName>
</protein>
<evidence type="ECO:0000256" key="1">
    <source>
        <dbReference type="ARBA" id="ARBA00022837"/>
    </source>
</evidence>
<organism evidence="4 5">
    <name type="scientific">Prorocentrum cordatum</name>
    <dbReference type="NCBI Taxonomy" id="2364126"/>
    <lineage>
        <taxon>Eukaryota</taxon>
        <taxon>Sar</taxon>
        <taxon>Alveolata</taxon>
        <taxon>Dinophyceae</taxon>
        <taxon>Prorocentrales</taxon>
        <taxon>Prorocentraceae</taxon>
        <taxon>Prorocentrum</taxon>
    </lineage>
</organism>
<evidence type="ECO:0000313" key="4">
    <source>
        <dbReference type="EMBL" id="CAK0900422.1"/>
    </source>
</evidence>
<dbReference type="InterPro" id="IPR002048">
    <property type="entry name" value="EF_hand_dom"/>
</dbReference>
<keyword evidence="5" id="KW-1185">Reference proteome</keyword>
<feature type="region of interest" description="Disordered" evidence="2">
    <location>
        <begin position="130"/>
        <end position="150"/>
    </location>
</feature>
<dbReference type="InterPro" id="IPR011992">
    <property type="entry name" value="EF-hand-dom_pair"/>
</dbReference>
<dbReference type="InterPro" id="IPR018247">
    <property type="entry name" value="EF_Hand_1_Ca_BS"/>
</dbReference>
<evidence type="ECO:0000259" key="3">
    <source>
        <dbReference type="PROSITE" id="PS50222"/>
    </source>
</evidence>
<comment type="caution">
    <text evidence="4">The sequence shown here is derived from an EMBL/GenBank/DDBJ whole genome shotgun (WGS) entry which is preliminary data.</text>
</comment>
<dbReference type="PROSITE" id="PS50222">
    <property type="entry name" value="EF_HAND_2"/>
    <property type="match status" value="2"/>
</dbReference>
<sequence>MAPNQDSNGPGIYDGLWALFDADRNGNLTYTEWTGAFNQVDRDGDGSITKKEFLSSGGDDKVFEIFKKRNKCAITFDEWCKTFETMDTNNSKTISSAEWTAFLSHTREENRYGLSKAEKQAAKKALELKKLQSPTSPTSPTAPASPKVPGLLVQSMGGRITSRQRDVRALAGVPYPEEMHASVARVWSMFASGLRDDAYMDRLTRGRDYDKDAAFDLATVLDAARTYGPPNVAILASSSNECSIYGGKMQVLHAERRQKGWGPVDFHGAFDRVTKTLYLNSTILKMPSRELECVLIQLMAYWVIQELGAGEIDGNEGFRAVSMMTDLKVKVEVRQILQHYNEHGFIKTREQKKADRKFVPCEFAWTGDALSGKYVISESRVVHPTDELLATQEPAPKISSAGAQGRRARSPATRTKTNVTFGVD</sequence>
<dbReference type="SUPFAM" id="SSF47473">
    <property type="entry name" value="EF-hand"/>
    <property type="match status" value="1"/>
</dbReference>
<proteinExistence type="predicted"/>
<name>A0ABN9XPR2_9DINO</name>
<feature type="domain" description="EF-hand" evidence="3">
    <location>
        <begin position="74"/>
        <end position="109"/>
    </location>
</feature>
<feature type="region of interest" description="Disordered" evidence="2">
    <location>
        <begin position="389"/>
        <end position="424"/>
    </location>
</feature>
<dbReference type="Proteomes" id="UP001189429">
    <property type="component" value="Unassembled WGS sequence"/>
</dbReference>
<dbReference type="CDD" id="cd00051">
    <property type="entry name" value="EFh"/>
    <property type="match status" value="1"/>
</dbReference>
<evidence type="ECO:0000313" key="5">
    <source>
        <dbReference type="Proteomes" id="UP001189429"/>
    </source>
</evidence>
<feature type="compositionally biased region" description="Polar residues" evidence="2">
    <location>
        <begin position="412"/>
        <end position="424"/>
    </location>
</feature>
<evidence type="ECO:0000256" key="2">
    <source>
        <dbReference type="SAM" id="MobiDB-lite"/>
    </source>
</evidence>
<accession>A0ABN9XPR2</accession>
<dbReference type="EMBL" id="CAUYUJ010020774">
    <property type="protein sequence ID" value="CAK0900422.1"/>
    <property type="molecule type" value="Genomic_DNA"/>
</dbReference>
<reference evidence="4" key="1">
    <citation type="submission" date="2023-10" db="EMBL/GenBank/DDBJ databases">
        <authorList>
            <person name="Chen Y."/>
            <person name="Shah S."/>
            <person name="Dougan E. K."/>
            <person name="Thang M."/>
            <person name="Chan C."/>
        </authorList>
    </citation>
    <scope>NUCLEOTIDE SEQUENCE [LARGE SCALE GENOMIC DNA]</scope>
</reference>
<dbReference type="Pfam" id="PF13202">
    <property type="entry name" value="EF-hand_5"/>
    <property type="match status" value="1"/>
</dbReference>
<dbReference type="Gene3D" id="1.10.238.10">
    <property type="entry name" value="EF-hand"/>
    <property type="match status" value="1"/>
</dbReference>
<keyword evidence="1" id="KW-0106">Calcium</keyword>